<name>A0A0F9EG70_9ZZZZ</name>
<dbReference type="EMBL" id="LAZR01034961">
    <property type="protein sequence ID" value="KKL28816.1"/>
    <property type="molecule type" value="Genomic_DNA"/>
</dbReference>
<protein>
    <submittedName>
        <fullName evidence="1">Uncharacterized protein</fullName>
    </submittedName>
</protein>
<reference evidence="1" key="1">
    <citation type="journal article" date="2015" name="Nature">
        <title>Complex archaea that bridge the gap between prokaryotes and eukaryotes.</title>
        <authorList>
            <person name="Spang A."/>
            <person name="Saw J.H."/>
            <person name="Jorgensen S.L."/>
            <person name="Zaremba-Niedzwiedzka K."/>
            <person name="Martijn J."/>
            <person name="Lind A.E."/>
            <person name="van Eijk R."/>
            <person name="Schleper C."/>
            <person name="Guy L."/>
            <person name="Ettema T.J."/>
        </authorList>
    </citation>
    <scope>NUCLEOTIDE SEQUENCE</scope>
</reference>
<gene>
    <name evidence="1" type="ORF">LCGC14_2371360</name>
</gene>
<sequence length="103" mass="11441">MLDNRLTISGKHLFYDYEKITVTNGVAIGLTASKLTTERKPISVFITVENNQIRWRVDDNPTTSEGHLANPSASFTLEGIGILNSIKFIATGSDAILRVSYRR</sequence>
<accession>A0A0F9EG70</accession>
<evidence type="ECO:0000313" key="1">
    <source>
        <dbReference type="EMBL" id="KKL28816.1"/>
    </source>
</evidence>
<dbReference type="AlphaFoldDB" id="A0A0F9EG70"/>
<comment type="caution">
    <text evidence="1">The sequence shown here is derived from an EMBL/GenBank/DDBJ whole genome shotgun (WGS) entry which is preliminary data.</text>
</comment>
<proteinExistence type="predicted"/>
<organism evidence="1">
    <name type="scientific">marine sediment metagenome</name>
    <dbReference type="NCBI Taxonomy" id="412755"/>
    <lineage>
        <taxon>unclassified sequences</taxon>
        <taxon>metagenomes</taxon>
        <taxon>ecological metagenomes</taxon>
    </lineage>
</organism>